<dbReference type="Gene3D" id="3.40.50.720">
    <property type="entry name" value="NAD(P)-binding Rossmann-like Domain"/>
    <property type="match status" value="1"/>
</dbReference>
<organism evidence="4">
    <name type="scientific">Caldilineaceae bacterium SB0664_bin_27</name>
    <dbReference type="NCBI Taxonomy" id="2605260"/>
    <lineage>
        <taxon>Bacteria</taxon>
        <taxon>Bacillati</taxon>
        <taxon>Chloroflexota</taxon>
        <taxon>Caldilineae</taxon>
        <taxon>Caldilineales</taxon>
        <taxon>Caldilineaceae</taxon>
    </lineage>
</organism>
<proteinExistence type="predicted"/>
<dbReference type="InterPro" id="IPR055170">
    <property type="entry name" value="GFO_IDH_MocA-like_dom"/>
</dbReference>
<evidence type="ECO:0000256" key="1">
    <source>
        <dbReference type="ARBA" id="ARBA00023002"/>
    </source>
</evidence>
<dbReference type="Pfam" id="PF22725">
    <property type="entry name" value="GFO_IDH_MocA_C3"/>
    <property type="match status" value="1"/>
</dbReference>
<name>A0A6B0YNQ1_9CHLR</name>
<dbReference type="PANTHER" id="PTHR43818:SF11">
    <property type="entry name" value="BCDNA.GH03377"/>
    <property type="match status" value="1"/>
</dbReference>
<dbReference type="GO" id="GO:0000166">
    <property type="term" value="F:nucleotide binding"/>
    <property type="evidence" value="ECO:0007669"/>
    <property type="project" value="InterPro"/>
</dbReference>
<dbReference type="InterPro" id="IPR000683">
    <property type="entry name" value="Gfo/Idh/MocA-like_OxRdtase_N"/>
</dbReference>
<dbReference type="Gene3D" id="3.30.360.10">
    <property type="entry name" value="Dihydrodipicolinate Reductase, domain 2"/>
    <property type="match status" value="1"/>
</dbReference>
<feature type="domain" description="GFO/IDH/MocA-like oxidoreductase" evidence="3">
    <location>
        <begin position="145"/>
        <end position="264"/>
    </location>
</feature>
<dbReference type="AlphaFoldDB" id="A0A6B0YNQ1"/>
<sequence length="340" mass="37492">MQGKLTCGLIGLSQGWYADLFATELLAMKDVELVGVCDLGKSREYVEECIDMGAEAFAAKFEATLYRDAADLLGQNLDFVVVASEIGEHCENSCQALEAGTHVFACKPFSFIGDEVRRAIQVAQSNSRIVMPAVPSRFEDGLIEAVRRVRAGDIGRPLTARVFVNHVAMTSPAWQRDPAKSGGPLGEFGTYGFDVVRWALGGEPVEVFAYGENFMHQGQIESWDNVKALLQFDNGSLGSVHVCTSISWEYPFFDLEVVGEKGCLRTDYHNYPVVTHGTSSAQLAPIRYAPMNQREIDHFVKAMRGEEDLRVTLDDAYAVARTIEAVQESLTAHRPVEVEL</sequence>
<comment type="caution">
    <text evidence="4">The sequence shown here is derived from an EMBL/GenBank/DDBJ whole genome shotgun (WGS) entry which is preliminary data.</text>
</comment>
<dbReference type="GO" id="GO:0016491">
    <property type="term" value="F:oxidoreductase activity"/>
    <property type="evidence" value="ECO:0007669"/>
    <property type="project" value="UniProtKB-KW"/>
</dbReference>
<dbReference type="InterPro" id="IPR036291">
    <property type="entry name" value="NAD(P)-bd_dom_sf"/>
</dbReference>
<dbReference type="Pfam" id="PF01408">
    <property type="entry name" value="GFO_IDH_MocA"/>
    <property type="match status" value="1"/>
</dbReference>
<accession>A0A6B0YNQ1</accession>
<evidence type="ECO:0000259" key="3">
    <source>
        <dbReference type="Pfam" id="PF22725"/>
    </source>
</evidence>
<evidence type="ECO:0000259" key="2">
    <source>
        <dbReference type="Pfam" id="PF01408"/>
    </source>
</evidence>
<dbReference type="PANTHER" id="PTHR43818">
    <property type="entry name" value="BCDNA.GH03377"/>
    <property type="match status" value="1"/>
</dbReference>
<dbReference type="SUPFAM" id="SSF51735">
    <property type="entry name" value="NAD(P)-binding Rossmann-fold domains"/>
    <property type="match status" value="1"/>
</dbReference>
<gene>
    <name evidence="4" type="ORF">F4Y42_00060</name>
</gene>
<keyword evidence="1" id="KW-0560">Oxidoreductase</keyword>
<feature type="domain" description="Gfo/Idh/MocA-like oxidoreductase N-terminal" evidence="2">
    <location>
        <begin position="6"/>
        <end position="132"/>
    </location>
</feature>
<dbReference type="EMBL" id="VXRG01000002">
    <property type="protein sequence ID" value="MXY91825.1"/>
    <property type="molecule type" value="Genomic_DNA"/>
</dbReference>
<dbReference type="SUPFAM" id="SSF55347">
    <property type="entry name" value="Glyceraldehyde-3-phosphate dehydrogenase-like, C-terminal domain"/>
    <property type="match status" value="1"/>
</dbReference>
<evidence type="ECO:0000313" key="4">
    <source>
        <dbReference type="EMBL" id="MXY91825.1"/>
    </source>
</evidence>
<reference evidence="4" key="1">
    <citation type="submission" date="2019-09" db="EMBL/GenBank/DDBJ databases">
        <title>Characterisation of the sponge microbiome using genome-centric metagenomics.</title>
        <authorList>
            <person name="Engelberts J.P."/>
            <person name="Robbins S.J."/>
            <person name="De Goeij J.M."/>
            <person name="Aranda M."/>
            <person name="Bell S.C."/>
            <person name="Webster N.S."/>
        </authorList>
    </citation>
    <scope>NUCLEOTIDE SEQUENCE</scope>
    <source>
        <strain evidence="4">SB0664_bin_27</strain>
    </source>
</reference>
<protein>
    <submittedName>
        <fullName evidence="4">Gfo/Idh/MocA family oxidoreductase</fullName>
    </submittedName>
</protein>
<dbReference type="InterPro" id="IPR050463">
    <property type="entry name" value="Gfo/Idh/MocA_oxidrdct_glycsds"/>
</dbReference>